<protein>
    <submittedName>
        <fullName evidence="4">RNA methyltransferase, RsmD family</fullName>
    </submittedName>
</protein>
<keyword evidence="5" id="KW-1185">Reference proteome</keyword>
<dbReference type="PANTHER" id="PTHR43542">
    <property type="entry name" value="METHYLTRANSFERASE"/>
    <property type="match status" value="1"/>
</dbReference>
<name>A0A134AC47_9FIRM</name>
<evidence type="ECO:0000313" key="5">
    <source>
        <dbReference type="Proteomes" id="UP000070442"/>
    </source>
</evidence>
<dbReference type="PIRSF" id="PIRSF004553">
    <property type="entry name" value="CHP00095"/>
    <property type="match status" value="1"/>
</dbReference>
<dbReference type="EMBL" id="LSDG01000045">
    <property type="protein sequence ID" value="KXB65100.1"/>
    <property type="molecule type" value="Genomic_DNA"/>
</dbReference>
<dbReference type="Proteomes" id="UP000070442">
    <property type="component" value="Unassembled WGS sequence"/>
</dbReference>
<accession>A0A134AC47</accession>
<dbReference type="GO" id="GO:0003676">
    <property type="term" value="F:nucleic acid binding"/>
    <property type="evidence" value="ECO:0007669"/>
    <property type="project" value="InterPro"/>
</dbReference>
<dbReference type="PROSITE" id="PS00092">
    <property type="entry name" value="N6_MTASE"/>
    <property type="match status" value="1"/>
</dbReference>
<dbReference type="InterPro" id="IPR002052">
    <property type="entry name" value="DNA_methylase_N6_adenine_CS"/>
</dbReference>
<organism evidence="4 5">
    <name type="scientific">Aedoeadaptatus coxii</name>
    <dbReference type="NCBI Taxonomy" id="755172"/>
    <lineage>
        <taxon>Bacteria</taxon>
        <taxon>Bacillati</taxon>
        <taxon>Bacillota</taxon>
        <taxon>Tissierellia</taxon>
        <taxon>Tissierellales</taxon>
        <taxon>Peptoniphilaceae</taxon>
        <taxon>Aedoeadaptatus</taxon>
    </lineage>
</organism>
<dbReference type="CDD" id="cd02440">
    <property type="entry name" value="AdoMet_MTases"/>
    <property type="match status" value="1"/>
</dbReference>
<evidence type="ECO:0000256" key="3">
    <source>
        <dbReference type="SAM" id="MobiDB-lite"/>
    </source>
</evidence>
<reference evidence="5" key="1">
    <citation type="submission" date="2016-01" db="EMBL/GenBank/DDBJ databases">
        <authorList>
            <person name="Mitreva M."/>
            <person name="Pepin K.H."/>
            <person name="Mihindukulasuriya K.A."/>
            <person name="Fulton R."/>
            <person name="Fronick C."/>
            <person name="O'Laughlin M."/>
            <person name="Miner T."/>
            <person name="Herter B."/>
            <person name="Rosa B.A."/>
            <person name="Cordes M."/>
            <person name="Tomlinson C."/>
            <person name="Wollam A."/>
            <person name="Palsikar V.B."/>
            <person name="Mardis E.R."/>
            <person name="Wilson R.K."/>
        </authorList>
    </citation>
    <scope>NUCLEOTIDE SEQUENCE [LARGE SCALE GENOMIC DNA]</scope>
    <source>
        <strain evidence="5">DNF00729</strain>
    </source>
</reference>
<dbReference type="Gene3D" id="3.40.50.150">
    <property type="entry name" value="Vaccinia Virus protein VP39"/>
    <property type="match status" value="1"/>
</dbReference>
<proteinExistence type="predicted"/>
<evidence type="ECO:0000256" key="1">
    <source>
        <dbReference type="ARBA" id="ARBA00022603"/>
    </source>
</evidence>
<dbReference type="PATRIC" id="fig|755172.3.peg.1569"/>
<dbReference type="InterPro" id="IPR004398">
    <property type="entry name" value="RNA_MeTrfase_RsmD"/>
</dbReference>
<dbReference type="AlphaFoldDB" id="A0A134AC47"/>
<dbReference type="InterPro" id="IPR029063">
    <property type="entry name" value="SAM-dependent_MTases_sf"/>
</dbReference>
<dbReference type="GO" id="GO:0031167">
    <property type="term" value="P:rRNA methylation"/>
    <property type="evidence" value="ECO:0007669"/>
    <property type="project" value="InterPro"/>
</dbReference>
<dbReference type="PANTHER" id="PTHR43542:SF1">
    <property type="entry name" value="METHYLTRANSFERASE"/>
    <property type="match status" value="1"/>
</dbReference>
<evidence type="ECO:0000256" key="2">
    <source>
        <dbReference type="ARBA" id="ARBA00022679"/>
    </source>
</evidence>
<dbReference type="STRING" id="755172.HMPREF1863_01608"/>
<gene>
    <name evidence="4" type="ORF">HMPREF1863_01608</name>
</gene>
<dbReference type="GO" id="GO:0008168">
    <property type="term" value="F:methyltransferase activity"/>
    <property type="evidence" value="ECO:0007669"/>
    <property type="project" value="UniProtKB-KW"/>
</dbReference>
<dbReference type="SUPFAM" id="SSF53335">
    <property type="entry name" value="S-adenosyl-L-methionine-dependent methyltransferases"/>
    <property type="match status" value="1"/>
</dbReference>
<dbReference type="RefSeq" id="WP_068369379.1">
    <property type="nucleotide sequence ID" value="NZ_CAMQER010000099.1"/>
</dbReference>
<keyword evidence="1 4" id="KW-0489">Methyltransferase</keyword>
<keyword evidence="2 4" id="KW-0808">Transferase</keyword>
<comment type="caution">
    <text evidence="4">The sequence shown here is derived from an EMBL/GenBank/DDBJ whole genome shotgun (WGS) entry which is preliminary data.</text>
</comment>
<dbReference type="Pfam" id="PF03602">
    <property type="entry name" value="Cons_hypoth95"/>
    <property type="match status" value="1"/>
</dbReference>
<sequence length="184" mass="21384">MRVIAGDVKGRRLKTPKDDRVRPTEDRIKENIFNLLFGPFYGTTVLDLFAGTGHMGIEFLSRGADFCWFCDNHPDSLRLIHDNLSLTGYMNKSEIVNGSFEKCLNLAKERDVQFDYVYIDPPYDQKAYYDKAVTIIAQKKLLSTGGRIIMEAPDRYEFSEYEHLTLLRKKTYGKKNIWIYESCD</sequence>
<feature type="region of interest" description="Disordered" evidence="3">
    <location>
        <begin position="1"/>
        <end position="21"/>
    </location>
</feature>
<dbReference type="OrthoDB" id="9803017at2"/>
<evidence type="ECO:0000313" key="4">
    <source>
        <dbReference type="EMBL" id="KXB65100.1"/>
    </source>
</evidence>
<dbReference type="NCBIfam" id="TIGR00095">
    <property type="entry name" value="16S rRNA (guanine(966)-N(2))-methyltransferase RsmD"/>
    <property type="match status" value="1"/>
</dbReference>